<protein>
    <recommendedName>
        <fullName evidence="1">VWFA domain-containing protein</fullName>
    </recommendedName>
</protein>
<dbReference type="InterPro" id="IPR052079">
    <property type="entry name" value="E3_ligase/Copine_domain"/>
</dbReference>
<dbReference type="GO" id="GO:0016567">
    <property type="term" value="P:protein ubiquitination"/>
    <property type="evidence" value="ECO:0007669"/>
    <property type="project" value="TreeGrafter"/>
</dbReference>
<sequence length="275" mass="30768">MSLYRNPSDLFHGKEVETTVTTTKDFKAITDNFGNLNDVSKAIQNAGVKNCGLIFGIDYTISNRMQGQKTFGGRSLHDTSGPEMNPYQQVICILGETLEALDEDRKIPAFGFGDVRTKDNAIFPLKDEVMCDGFNEVLDIYNQITPTVQLSGPTNFVPLIKEAIRIVKKTRKYHILVIVADGQVTNEKVNQDAIVEASQWPLSIVVIGVGDGPWDEMKEFDDGLPARQFDNFQFVNFYETVTGAKNAYAALALSALMEIPEQYQFIKDHEILRKS</sequence>
<evidence type="ECO:0000313" key="3">
    <source>
        <dbReference type="Proteomes" id="UP001195483"/>
    </source>
</evidence>
<reference evidence="2" key="1">
    <citation type="journal article" date="2021" name="Genome Biol. Evol.">
        <title>A High-Quality Reference Genome for a Parasitic Bivalve with Doubly Uniparental Inheritance (Bivalvia: Unionida).</title>
        <authorList>
            <person name="Smith C.H."/>
        </authorList>
    </citation>
    <scope>NUCLEOTIDE SEQUENCE</scope>
    <source>
        <strain evidence="2">CHS0354</strain>
    </source>
</reference>
<reference evidence="2" key="3">
    <citation type="submission" date="2023-05" db="EMBL/GenBank/DDBJ databases">
        <authorList>
            <person name="Smith C.H."/>
        </authorList>
    </citation>
    <scope>NUCLEOTIDE SEQUENCE</scope>
    <source>
        <strain evidence="2">CHS0354</strain>
        <tissue evidence="2">Mantle</tissue>
    </source>
</reference>
<dbReference type="Gene3D" id="3.40.50.410">
    <property type="entry name" value="von Willebrand factor, type A domain"/>
    <property type="match status" value="1"/>
</dbReference>
<organism evidence="2 3">
    <name type="scientific">Potamilus streckersoni</name>
    <dbReference type="NCBI Taxonomy" id="2493646"/>
    <lineage>
        <taxon>Eukaryota</taxon>
        <taxon>Metazoa</taxon>
        <taxon>Spiralia</taxon>
        <taxon>Lophotrochozoa</taxon>
        <taxon>Mollusca</taxon>
        <taxon>Bivalvia</taxon>
        <taxon>Autobranchia</taxon>
        <taxon>Heteroconchia</taxon>
        <taxon>Palaeoheterodonta</taxon>
        <taxon>Unionida</taxon>
        <taxon>Unionoidea</taxon>
        <taxon>Unionidae</taxon>
        <taxon>Ambleminae</taxon>
        <taxon>Lampsilini</taxon>
        <taxon>Potamilus</taxon>
    </lineage>
</organism>
<feature type="domain" description="VWFA" evidence="1">
    <location>
        <begin position="50"/>
        <end position="240"/>
    </location>
</feature>
<gene>
    <name evidence="2" type="ORF">CHS0354_007546</name>
</gene>
<comment type="caution">
    <text evidence="2">The sequence shown here is derived from an EMBL/GenBank/DDBJ whole genome shotgun (WGS) entry which is preliminary data.</text>
</comment>
<proteinExistence type="predicted"/>
<dbReference type="GO" id="GO:0004842">
    <property type="term" value="F:ubiquitin-protein transferase activity"/>
    <property type="evidence" value="ECO:0007669"/>
    <property type="project" value="TreeGrafter"/>
</dbReference>
<dbReference type="InterPro" id="IPR010734">
    <property type="entry name" value="Copine_C"/>
</dbReference>
<dbReference type="AlphaFoldDB" id="A0AAE0RLY7"/>
<dbReference type="SMART" id="SM00327">
    <property type="entry name" value="VWA"/>
    <property type="match status" value="1"/>
</dbReference>
<dbReference type="PANTHER" id="PTHR45751">
    <property type="entry name" value="COPINE FAMILY PROTEIN 1"/>
    <property type="match status" value="1"/>
</dbReference>
<reference evidence="2" key="2">
    <citation type="journal article" date="2021" name="Genome Biol. Evol.">
        <title>Developing a high-quality reference genome for a parasitic bivalve with doubly uniparental inheritance (Bivalvia: Unionida).</title>
        <authorList>
            <person name="Smith C.H."/>
        </authorList>
    </citation>
    <scope>NUCLEOTIDE SEQUENCE</scope>
    <source>
        <strain evidence="2">CHS0354</strain>
        <tissue evidence="2">Mantle</tissue>
    </source>
</reference>
<dbReference type="Pfam" id="PF07002">
    <property type="entry name" value="Copine"/>
    <property type="match status" value="1"/>
</dbReference>
<dbReference type="SUPFAM" id="SSF53300">
    <property type="entry name" value="vWA-like"/>
    <property type="match status" value="1"/>
</dbReference>
<evidence type="ECO:0000313" key="2">
    <source>
        <dbReference type="EMBL" id="KAK3576008.1"/>
    </source>
</evidence>
<dbReference type="PANTHER" id="PTHR45751:SF11">
    <property type="entry name" value="COPINE FAMILY PROTEIN 2"/>
    <property type="match status" value="1"/>
</dbReference>
<dbReference type="GO" id="GO:0005634">
    <property type="term" value="C:nucleus"/>
    <property type="evidence" value="ECO:0007669"/>
    <property type="project" value="TreeGrafter"/>
</dbReference>
<dbReference type="InterPro" id="IPR036465">
    <property type="entry name" value="vWFA_dom_sf"/>
</dbReference>
<dbReference type="Proteomes" id="UP001195483">
    <property type="component" value="Unassembled WGS sequence"/>
</dbReference>
<keyword evidence="3" id="KW-1185">Reference proteome</keyword>
<dbReference type="EMBL" id="JAEAOA010000515">
    <property type="protein sequence ID" value="KAK3576008.1"/>
    <property type="molecule type" value="Genomic_DNA"/>
</dbReference>
<evidence type="ECO:0000259" key="1">
    <source>
        <dbReference type="SMART" id="SM00327"/>
    </source>
</evidence>
<name>A0AAE0RLY7_9BIVA</name>
<dbReference type="InterPro" id="IPR002035">
    <property type="entry name" value="VWF_A"/>
</dbReference>
<accession>A0AAE0RLY7</accession>